<evidence type="ECO:0000313" key="3">
    <source>
        <dbReference type="Proteomes" id="UP000188268"/>
    </source>
</evidence>
<evidence type="ECO:0000256" key="1">
    <source>
        <dbReference type="SAM" id="SignalP"/>
    </source>
</evidence>
<keyword evidence="3" id="KW-1185">Reference proteome</keyword>
<comment type="caution">
    <text evidence="2">The sequence shown here is derived from an EMBL/GenBank/DDBJ whole genome shotgun (WGS) entry which is preliminary data.</text>
</comment>
<proteinExistence type="predicted"/>
<dbReference type="Gramene" id="OMO57050">
    <property type="protein sequence ID" value="OMO57050"/>
    <property type="gene ID" value="CCACVL1_26032"/>
</dbReference>
<organism evidence="2 3">
    <name type="scientific">Corchorus capsularis</name>
    <name type="common">Jute</name>
    <dbReference type="NCBI Taxonomy" id="210143"/>
    <lineage>
        <taxon>Eukaryota</taxon>
        <taxon>Viridiplantae</taxon>
        <taxon>Streptophyta</taxon>
        <taxon>Embryophyta</taxon>
        <taxon>Tracheophyta</taxon>
        <taxon>Spermatophyta</taxon>
        <taxon>Magnoliopsida</taxon>
        <taxon>eudicotyledons</taxon>
        <taxon>Gunneridae</taxon>
        <taxon>Pentapetalae</taxon>
        <taxon>rosids</taxon>
        <taxon>malvids</taxon>
        <taxon>Malvales</taxon>
        <taxon>Malvaceae</taxon>
        <taxon>Grewioideae</taxon>
        <taxon>Apeibeae</taxon>
        <taxon>Corchorus</taxon>
    </lineage>
</organism>
<gene>
    <name evidence="2" type="ORF">CCACVL1_26032</name>
</gene>
<keyword evidence="1" id="KW-0732">Signal</keyword>
<protein>
    <submittedName>
        <fullName evidence="2">Gibberellin-regulated protein</fullName>
    </submittedName>
</protein>
<dbReference type="AlphaFoldDB" id="A0A1R3GG96"/>
<dbReference type="Proteomes" id="UP000188268">
    <property type="component" value="Unassembled WGS sequence"/>
</dbReference>
<dbReference type="EMBL" id="AWWV01014429">
    <property type="protein sequence ID" value="OMO57050.1"/>
    <property type="molecule type" value="Genomic_DNA"/>
</dbReference>
<feature type="signal peptide" evidence="1">
    <location>
        <begin position="1"/>
        <end position="25"/>
    </location>
</feature>
<reference evidence="2 3" key="1">
    <citation type="submission" date="2013-09" db="EMBL/GenBank/DDBJ databases">
        <title>Corchorus capsularis genome sequencing.</title>
        <authorList>
            <person name="Alam M."/>
            <person name="Haque M.S."/>
            <person name="Islam M.S."/>
            <person name="Emdad E.M."/>
            <person name="Islam M.M."/>
            <person name="Ahmed B."/>
            <person name="Halim A."/>
            <person name="Hossen Q.M.M."/>
            <person name="Hossain M.Z."/>
            <person name="Ahmed R."/>
            <person name="Khan M.M."/>
            <person name="Islam R."/>
            <person name="Rashid M.M."/>
            <person name="Khan S.A."/>
            <person name="Rahman M.S."/>
            <person name="Alam M."/>
        </authorList>
    </citation>
    <scope>NUCLEOTIDE SEQUENCE [LARGE SCALE GENOMIC DNA]</scope>
    <source>
        <strain evidence="3">cv. CVL-1</strain>
        <tissue evidence="2">Whole seedling</tissue>
    </source>
</reference>
<feature type="chain" id="PRO_5010254511" evidence="1">
    <location>
        <begin position="26"/>
        <end position="53"/>
    </location>
</feature>
<sequence>MAISRNIAAASLVLFSLLLLHLTQAEELMSFSAAPSPSPLPQPIGILLWTRRR</sequence>
<accession>A0A1R3GG96</accession>
<name>A0A1R3GG96_COCAP</name>
<evidence type="ECO:0000313" key="2">
    <source>
        <dbReference type="EMBL" id="OMO57050.1"/>
    </source>
</evidence>